<dbReference type="GO" id="GO:0005576">
    <property type="term" value="C:extracellular region"/>
    <property type="evidence" value="ECO:0007669"/>
    <property type="project" value="UniProtKB-SubCell"/>
</dbReference>
<evidence type="ECO:0000256" key="8">
    <source>
        <dbReference type="ARBA" id="ARBA00023186"/>
    </source>
</evidence>
<evidence type="ECO:0000256" key="4">
    <source>
        <dbReference type="ARBA" id="ARBA00022448"/>
    </source>
</evidence>
<keyword evidence="7" id="KW-1015">Disulfide bond</keyword>
<dbReference type="PANTHER" id="PTHR12738">
    <property type="entry name" value="NEUROENDOCRINE PROTEIN 7B2"/>
    <property type="match status" value="1"/>
</dbReference>
<evidence type="ECO:0000256" key="5">
    <source>
        <dbReference type="ARBA" id="ARBA00022525"/>
    </source>
</evidence>
<keyword evidence="8" id="KW-0143">Chaperone</keyword>
<evidence type="ECO:0000313" key="9">
    <source>
        <dbReference type="EMBL" id="EYC30137.1"/>
    </source>
</evidence>
<reference evidence="10" key="1">
    <citation type="journal article" date="2015" name="Nat. Genet.">
        <title>The genome and transcriptome of the zoonotic hookworm Ancylostoma ceylanicum identify infection-specific gene families.</title>
        <authorList>
            <person name="Schwarz E.M."/>
            <person name="Hu Y."/>
            <person name="Antoshechkin I."/>
            <person name="Miller M.M."/>
            <person name="Sternberg P.W."/>
            <person name="Aroian R.V."/>
        </authorList>
    </citation>
    <scope>NUCLEOTIDE SEQUENCE</scope>
    <source>
        <strain evidence="10">HY135</strain>
    </source>
</reference>
<dbReference type="InterPro" id="IPR007945">
    <property type="entry name" value="Secretogranin_V"/>
</dbReference>
<keyword evidence="6" id="KW-0732">Signal</keyword>
<evidence type="ECO:0000313" key="10">
    <source>
        <dbReference type="Proteomes" id="UP000024635"/>
    </source>
</evidence>
<sequence>MATKERRSFLLGGSYRSSSPSSLSEHALLVMLALLPLLAAHVLAFDLESAGDMALLPSGDFIDLISRDAENVPGPLAFGNKYITGGAGEGEQKLREEENFQQRQEVKSDNVLPAYCEPPNPCPVGYTAADGCIEEFENSGSSGLHRRPATECCFVDVLHSGMAADVLLASSGVLSSPFCMPQKPVPACRHNTGRPDGQISSIGPTDYLICGHLPGDPEITTGRSESNA</sequence>
<dbReference type="AlphaFoldDB" id="A0A016VSY0"/>
<protein>
    <recommendedName>
        <fullName evidence="3">Neuroendocrine protein 7B2</fullName>
    </recommendedName>
</protein>
<dbReference type="Proteomes" id="UP000024635">
    <property type="component" value="Unassembled WGS sequence"/>
</dbReference>
<dbReference type="GO" id="GO:0007218">
    <property type="term" value="P:neuropeptide signaling pathway"/>
    <property type="evidence" value="ECO:0007669"/>
    <property type="project" value="InterPro"/>
</dbReference>
<evidence type="ECO:0000256" key="7">
    <source>
        <dbReference type="ARBA" id="ARBA00023157"/>
    </source>
</evidence>
<accession>A0A016VSY0</accession>
<name>A0A016VSY0_9BILA</name>
<comment type="similarity">
    <text evidence="2">Belongs to the 7B2 family.</text>
</comment>
<dbReference type="GO" id="GO:0030234">
    <property type="term" value="F:enzyme regulator activity"/>
    <property type="evidence" value="ECO:0007669"/>
    <property type="project" value="TreeGrafter"/>
</dbReference>
<evidence type="ECO:0000256" key="2">
    <source>
        <dbReference type="ARBA" id="ARBA00006348"/>
    </source>
</evidence>
<evidence type="ECO:0000256" key="6">
    <source>
        <dbReference type="ARBA" id="ARBA00022729"/>
    </source>
</evidence>
<dbReference type="GO" id="GO:0030141">
    <property type="term" value="C:secretory granule"/>
    <property type="evidence" value="ECO:0007669"/>
    <property type="project" value="InterPro"/>
</dbReference>
<organism evidence="9 10">
    <name type="scientific">Ancylostoma ceylanicum</name>
    <dbReference type="NCBI Taxonomy" id="53326"/>
    <lineage>
        <taxon>Eukaryota</taxon>
        <taxon>Metazoa</taxon>
        <taxon>Ecdysozoa</taxon>
        <taxon>Nematoda</taxon>
        <taxon>Chromadorea</taxon>
        <taxon>Rhabditida</taxon>
        <taxon>Rhabditina</taxon>
        <taxon>Rhabditomorpha</taxon>
        <taxon>Strongyloidea</taxon>
        <taxon>Ancylostomatidae</taxon>
        <taxon>Ancylostomatinae</taxon>
        <taxon>Ancylostoma</taxon>
    </lineage>
</organism>
<proteinExistence type="inferred from homology"/>
<gene>
    <name evidence="9" type="primary">Acey_s0005.g2469</name>
    <name evidence="9" type="ORF">Y032_0005g2469</name>
</gene>
<evidence type="ECO:0000256" key="3">
    <source>
        <dbReference type="ARBA" id="ARBA00019589"/>
    </source>
</evidence>
<keyword evidence="10" id="KW-1185">Reference proteome</keyword>
<keyword evidence="5" id="KW-0964">Secreted</keyword>
<dbReference type="Pfam" id="PF05281">
    <property type="entry name" value="Secretogranin_V"/>
    <property type="match status" value="1"/>
</dbReference>
<dbReference type="STRING" id="53326.A0A016VSY0"/>
<dbReference type="EMBL" id="JARK01001341">
    <property type="protein sequence ID" value="EYC30137.1"/>
    <property type="molecule type" value="Genomic_DNA"/>
</dbReference>
<dbReference type="OrthoDB" id="9922675at2759"/>
<evidence type="ECO:0000256" key="1">
    <source>
        <dbReference type="ARBA" id="ARBA00004613"/>
    </source>
</evidence>
<dbReference type="GO" id="GO:0046883">
    <property type="term" value="P:regulation of hormone secretion"/>
    <property type="evidence" value="ECO:0007669"/>
    <property type="project" value="TreeGrafter"/>
</dbReference>
<dbReference type="PANTHER" id="PTHR12738:SF0">
    <property type="entry name" value="NEUROENDOCRINE PROTEIN 7B2"/>
    <property type="match status" value="1"/>
</dbReference>
<keyword evidence="4" id="KW-0813">Transport</keyword>
<comment type="subcellular location">
    <subcellularLocation>
        <location evidence="1">Secreted</location>
    </subcellularLocation>
</comment>
<comment type="caution">
    <text evidence="9">The sequence shown here is derived from an EMBL/GenBank/DDBJ whole genome shotgun (WGS) entry which is preliminary data.</text>
</comment>